<protein>
    <recommendedName>
        <fullName evidence="3">HEAT repeat domain-containing protein</fullName>
    </recommendedName>
</protein>
<dbReference type="Gene3D" id="1.25.40.70">
    <property type="entry name" value="Phosphatidylinositol 3-kinase, accessory domain (PIK)"/>
    <property type="match status" value="1"/>
</dbReference>
<reference evidence="1" key="1">
    <citation type="submission" date="2015-10" db="EMBL/GenBank/DDBJ databases">
        <authorList>
            <person name="Gilbert D.G."/>
        </authorList>
    </citation>
    <scope>NUCLEOTIDE SEQUENCE</scope>
    <source>
        <strain evidence="1">Phyl III-seqv23</strain>
    </source>
</reference>
<proteinExistence type="predicted"/>
<reference evidence="2" key="2">
    <citation type="submission" date="2021-10" db="EMBL/GenBank/DDBJ databases">
        <title>Complete genome sequences of five Ralstonia solancearum strains isolated from sunflower.</title>
        <authorList>
            <person name="She X."/>
            <person name="He Z."/>
        </authorList>
    </citation>
    <scope>NUCLEOTIDE SEQUENCE</scope>
    <source>
        <strain evidence="2">RS638</strain>
    </source>
</reference>
<evidence type="ECO:0000313" key="1">
    <source>
        <dbReference type="EMBL" id="CUV57562.1"/>
    </source>
</evidence>
<sequence length="122" mass="13539">MSSKDDIDSARELFATYAQDFWTVLKERGHKPANKISDKSRVIVEHWDERGELVALLYPLLSHEAEAVRFAAAGALLERAESAEAIAVLQEVSKNPRGFMAIVARTLLEKRGIPVPTDGDVH</sequence>
<organism evidence="1">
    <name type="scientific">Ralstonia solanacearum</name>
    <name type="common">Pseudomonas solanacearum</name>
    <dbReference type="NCBI Taxonomy" id="305"/>
    <lineage>
        <taxon>Bacteria</taxon>
        <taxon>Pseudomonadati</taxon>
        <taxon>Pseudomonadota</taxon>
        <taxon>Betaproteobacteria</taxon>
        <taxon>Burkholderiales</taxon>
        <taxon>Burkholderiaceae</taxon>
        <taxon>Ralstonia</taxon>
        <taxon>Ralstonia solanacearum species complex</taxon>
    </lineage>
</organism>
<evidence type="ECO:0000313" key="2">
    <source>
        <dbReference type="EMBL" id="UZF15242.1"/>
    </source>
</evidence>
<dbReference type="EMBL" id="CP085043">
    <property type="protein sequence ID" value="UZF15242.1"/>
    <property type="molecule type" value="Genomic_DNA"/>
</dbReference>
<dbReference type="AlphaFoldDB" id="A0A0S4X138"/>
<name>A0A0S4X138_RALSL</name>
<gene>
    <name evidence="2" type="ORF">LH706_01865</name>
    <name evidence="1" type="ORF">RUN215_v1_1400019</name>
</gene>
<dbReference type="SUPFAM" id="SSF48371">
    <property type="entry name" value="ARM repeat"/>
    <property type="match status" value="1"/>
</dbReference>
<evidence type="ECO:0008006" key="3">
    <source>
        <dbReference type="Google" id="ProtNLM"/>
    </source>
</evidence>
<dbReference type="EMBL" id="LN899820">
    <property type="protein sequence ID" value="CUV57562.1"/>
    <property type="molecule type" value="Genomic_DNA"/>
</dbReference>
<dbReference type="InterPro" id="IPR016024">
    <property type="entry name" value="ARM-type_fold"/>
</dbReference>
<dbReference type="InterPro" id="IPR042236">
    <property type="entry name" value="PI3K_accessory_sf"/>
</dbReference>
<accession>A0A0S4X138</accession>